<proteinExistence type="predicted"/>
<dbReference type="AlphaFoldDB" id="A0ABD5X7F5"/>
<organism evidence="3 4">
    <name type="scientific">Halovenus rubra</name>
    <dbReference type="NCBI Taxonomy" id="869890"/>
    <lineage>
        <taxon>Archaea</taxon>
        <taxon>Methanobacteriati</taxon>
        <taxon>Methanobacteriota</taxon>
        <taxon>Stenosarchaea group</taxon>
        <taxon>Halobacteria</taxon>
        <taxon>Halobacteriales</taxon>
        <taxon>Haloarculaceae</taxon>
        <taxon>Halovenus</taxon>
    </lineage>
</organism>
<dbReference type="EMBL" id="JBHSZQ010000004">
    <property type="protein sequence ID" value="MFC7125110.1"/>
    <property type="molecule type" value="Genomic_DNA"/>
</dbReference>
<evidence type="ECO:0000256" key="2">
    <source>
        <dbReference type="SAM" id="Phobius"/>
    </source>
</evidence>
<dbReference type="RefSeq" id="WP_267636112.1">
    <property type="nucleotide sequence ID" value="NZ_JAODIY010000004.1"/>
</dbReference>
<sequence>MDRSESRTVELTRVCVDAVSYAVVLTAVISVVAIILGIATGGGFVRGKIFLFVVGWLLMTLGSVKLWPSSRWKSDMPSRNLLSFSFGSDDEEPNQNHGTSDDARQLRESMQDATKGDDVLETLSDRDLSRFQQLVQTVPPNRWVHPPLPDNRITVGGKLFLASLLVFGVSFAMETYFGVV</sequence>
<dbReference type="InterPro" id="IPR055977">
    <property type="entry name" value="DUF7555"/>
</dbReference>
<name>A0ABD5X7F5_9EURY</name>
<feature type="transmembrane region" description="Helical" evidence="2">
    <location>
        <begin position="49"/>
        <end position="67"/>
    </location>
</feature>
<gene>
    <name evidence="3" type="ORF">ACFQJ7_03520</name>
</gene>
<evidence type="ECO:0000256" key="1">
    <source>
        <dbReference type="SAM" id="MobiDB-lite"/>
    </source>
</evidence>
<feature type="transmembrane region" description="Helical" evidence="2">
    <location>
        <begin position="159"/>
        <end position="179"/>
    </location>
</feature>
<evidence type="ECO:0000313" key="3">
    <source>
        <dbReference type="EMBL" id="MFC7125110.1"/>
    </source>
</evidence>
<evidence type="ECO:0008006" key="5">
    <source>
        <dbReference type="Google" id="ProtNLM"/>
    </source>
</evidence>
<comment type="caution">
    <text evidence="3">The sequence shown here is derived from an EMBL/GenBank/DDBJ whole genome shotgun (WGS) entry which is preliminary data.</text>
</comment>
<accession>A0ABD5X7F5</accession>
<keyword evidence="2" id="KW-1133">Transmembrane helix</keyword>
<reference evidence="3 4" key="1">
    <citation type="journal article" date="2014" name="Int. J. Syst. Evol. Microbiol.">
        <title>Complete genome sequence of Corynebacterium casei LMG S-19264T (=DSM 44701T), isolated from a smear-ripened cheese.</title>
        <authorList>
            <consortium name="US DOE Joint Genome Institute (JGI-PGF)"/>
            <person name="Walter F."/>
            <person name="Albersmeier A."/>
            <person name="Kalinowski J."/>
            <person name="Ruckert C."/>
        </authorList>
    </citation>
    <scope>NUCLEOTIDE SEQUENCE [LARGE SCALE GENOMIC DNA]</scope>
    <source>
        <strain evidence="3 4">CGMCC 4.7215</strain>
    </source>
</reference>
<keyword evidence="2" id="KW-0472">Membrane</keyword>
<evidence type="ECO:0000313" key="4">
    <source>
        <dbReference type="Proteomes" id="UP001596414"/>
    </source>
</evidence>
<dbReference type="Pfam" id="PF24432">
    <property type="entry name" value="DUF7555"/>
    <property type="match status" value="1"/>
</dbReference>
<keyword evidence="2" id="KW-0812">Transmembrane</keyword>
<feature type="region of interest" description="Disordered" evidence="1">
    <location>
        <begin position="85"/>
        <end position="104"/>
    </location>
</feature>
<feature type="transmembrane region" description="Helical" evidence="2">
    <location>
        <begin position="21"/>
        <end position="43"/>
    </location>
</feature>
<protein>
    <recommendedName>
        <fullName evidence="5">Transmembrane protein</fullName>
    </recommendedName>
</protein>
<dbReference type="Proteomes" id="UP001596414">
    <property type="component" value="Unassembled WGS sequence"/>
</dbReference>